<dbReference type="PANTHER" id="PTHR34501:SF9">
    <property type="entry name" value="MAJOR OUTER MEMBRANE PROTEIN P.IA"/>
    <property type="match status" value="1"/>
</dbReference>
<protein>
    <submittedName>
        <fullName evidence="13">Porin</fullName>
    </submittedName>
</protein>
<dbReference type="PANTHER" id="PTHR34501">
    <property type="entry name" value="PROTEIN YDDL-RELATED"/>
    <property type="match status" value="1"/>
</dbReference>
<evidence type="ECO:0000256" key="9">
    <source>
        <dbReference type="ARBA" id="ARBA00023136"/>
    </source>
</evidence>
<keyword evidence="3" id="KW-0813">Transport</keyword>
<keyword evidence="6 11" id="KW-0732">Signal</keyword>
<keyword evidence="10" id="KW-0998">Cell outer membrane</keyword>
<evidence type="ECO:0000256" key="10">
    <source>
        <dbReference type="ARBA" id="ARBA00023237"/>
    </source>
</evidence>
<proteinExistence type="predicted"/>
<evidence type="ECO:0000256" key="11">
    <source>
        <dbReference type="SAM" id="SignalP"/>
    </source>
</evidence>
<keyword evidence="14" id="KW-1185">Reference proteome</keyword>
<feature type="domain" description="Porin" evidence="12">
    <location>
        <begin position="12"/>
        <end position="305"/>
    </location>
</feature>
<dbReference type="PRINTS" id="PR00184">
    <property type="entry name" value="NEISSPPORIN"/>
</dbReference>
<accession>A0ABT8DT20</accession>
<dbReference type="CDD" id="cd00342">
    <property type="entry name" value="gram_neg_porins"/>
    <property type="match status" value="1"/>
</dbReference>
<evidence type="ECO:0000256" key="1">
    <source>
        <dbReference type="ARBA" id="ARBA00004571"/>
    </source>
</evidence>
<evidence type="ECO:0000256" key="4">
    <source>
        <dbReference type="ARBA" id="ARBA00022452"/>
    </source>
</evidence>
<dbReference type="RefSeq" id="WP_290359750.1">
    <property type="nucleotide sequence ID" value="NZ_JAUHHC010000003.1"/>
</dbReference>
<keyword evidence="7" id="KW-0406">Ion transport</keyword>
<evidence type="ECO:0000313" key="13">
    <source>
        <dbReference type="EMBL" id="MDN3921459.1"/>
    </source>
</evidence>
<evidence type="ECO:0000259" key="12">
    <source>
        <dbReference type="Pfam" id="PF13609"/>
    </source>
</evidence>
<keyword evidence="4" id="KW-1134">Transmembrane beta strand</keyword>
<reference evidence="13 14" key="1">
    <citation type="submission" date="2023-06" db="EMBL/GenBank/DDBJ databases">
        <title>Pelomonas sp. PFR6 16S ribosomal RNA gene Genome sequencing and assembly.</title>
        <authorList>
            <person name="Woo H."/>
        </authorList>
    </citation>
    <scope>NUCLEOTIDE SEQUENCE [LARGE SCALE GENOMIC DNA]</scope>
    <source>
        <strain evidence="13 14">PFR6</strain>
    </source>
</reference>
<dbReference type="Pfam" id="PF13609">
    <property type="entry name" value="Porin_4"/>
    <property type="match status" value="1"/>
</dbReference>
<evidence type="ECO:0000256" key="2">
    <source>
        <dbReference type="ARBA" id="ARBA00011233"/>
    </source>
</evidence>
<comment type="subunit">
    <text evidence="2">Homotrimer.</text>
</comment>
<dbReference type="InterPro" id="IPR050298">
    <property type="entry name" value="Gram-neg_bact_OMP"/>
</dbReference>
<sequence>MNKIFRRSIPALAGLALASAAQAQSGVTIYGRIDLGISKQNDGTSALTGSNGKTGPAGERWDVRHLSENRLGFRGVEDLGEGLKAGFQIEHRFQGDTGVADPVFWKGRSYVYLENKTLGNVYLGREYIPAFWPALKLDPWGWDTLGSPGLNHQLATYRIDGHARANNSVGYKSPNFSGLTTNWAASAGEGVRDRSIGANVEYSAGPVYVAAAFDHQSDANKVALIGGAYDFGLVKPAVMYTEATTAGKKASNLTIAATVPVTAHLIKLAFARLDPEGANNKTDKLGAGFEYFFSKRTSINFDVGSALQQGSVAGKPLTRTTAFDLGLKHNF</sequence>
<dbReference type="InterPro" id="IPR033900">
    <property type="entry name" value="Gram_neg_porin_domain"/>
</dbReference>
<keyword evidence="8" id="KW-0626">Porin</keyword>
<evidence type="ECO:0000256" key="3">
    <source>
        <dbReference type="ARBA" id="ARBA00022448"/>
    </source>
</evidence>
<comment type="caution">
    <text evidence="13">The sequence shown here is derived from an EMBL/GenBank/DDBJ whole genome shotgun (WGS) entry which is preliminary data.</text>
</comment>
<dbReference type="InterPro" id="IPR002299">
    <property type="entry name" value="Porin_Neis"/>
</dbReference>
<dbReference type="EMBL" id="JAUHHC010000003">
    <property type="protein sequence ID" value="MDN3921459.1"/>
    <property type="molecule type" value="Genomic_DNA"/>
</dbReference>
<evidence type="ECO:0000256" key="8">
    <source>
        <dbReference type="ARBA" id="ARBA00023114"/>
    </source>
</evidence>
<feature type="chain" id="PRO_5045054995" evidence="11">
    <location>
        <begin position="24"/>
        <end position="331"/>
    </location>
</feature>
<comment type="subcellular location">
    <subcellularLocation>
        <location evidence="1">Cell outer membrane</location>
        <topology evidence="1">Multi-pass membrane protein</topology>
    </subcellularLocation>
</comment>
<feature type="signal peptide" evidence="11">
    <location>
        <begin position="1"/>
        <end position="23"/>
    </location>
</feature>
<evidence type="ECO:0000256" key="6">
    <source>
        <dbReference type="ARBA" id="ARBA00022729"/>
    </source>
</evidence>
<evidence type="ECO:0000256" key="7">
    <source>
        <dbReference type="ARBA" id="ARBA00023065"/>
    </source>
</evidence>
<evidence type="ECO:0000313" key="14">
    <source>
        <dbReference type="Proteomes" id="UP001228044"/>
    </source>
</evidence>
<dbReference type="Proteomes" id="UP001228044">
    <property type="component" value="Unassembled WGS sequence"/>
</dbReference>
<keyword evidence="5" id="KW-0812">Transmembrane</keyword>
<dbReference type="SUPFAM" id="SSF56935">
    <property type="entry name" value="Porins"/>
    <property type="match status" value="1"/>
</dbReference>
<dbReference type="Gene3D" id="2.40.160.10">
    <property type="entry name" value="Porin"/>
    <property type="match status" value="1"/>
</dbReference>
<name>A0ABT8DT20_9BURK</name>
<dbReference type="InterPro" id="IPR023614">
    <property type="entry name" value="Porin_dom_sf"/>
</dbReference>
<evidence type="ECO:0000256" key="5">
    <source>
        <dbReference type="ARBA" id="ARBA00022692"/>
    </source>
</evidence>
<keyword evidence="9" id="KW-0472">Membrane</keyword>
<organism evidence="13 14">
    <name type="scientific">Roseateles violae</name>
    <dbReference type="NCBI Taxonomy" id="3058042"/>
    <lineage>
        <taxon>Bacteria</taxon>
        <taxon>Pseudomonadati</taxon>
        <taxon>Pseudomonadota</taxon>
        <taxon>Betaproteobacteria</taxon>
        <taxon>Burkholderiales</taxon>
        <taxon>Sphaerotilaceae</taxon>
        <taxon>Roseateles</taxon>
    </lineage>
</organism>
<gene>
    <name evidence="13" type="ORF">QWJ38_14290</name>
</gene>